<feature type="non-terminal residue" evidence="3">
    <location>
        <position position="1"/>
    </location>
</feature>
<evidence type="ECO:0000313" key="3">
    <source>
        <dbReference type="EMBL" id="RUO98861.1"/>
    </source>
</evidence>
<protein>
    <submittedName>
        <fullName evidence="3">Uncharacterized protein</fullName>
    </submittedName>
</protein>
<keyword evidence="2" id="KW-1133">Transmembrane helix</keyword>
<sequence length="439" mass="50129">WLERDQASVVTQTSLSRFTSIRVSIFGGPVVYTCDNSMASALSVVSHQLENGRLNFLCVSSDASNIEWSRAQDVLAVEPESVELYRTLYKTHHAENHVHDVKTKSGSVLLLTFDQLNFVQTQFRSGNADVALEQINSFLSSGRGAPPTLLPRIFATLLSPATPCSARKAHRILHNILVLQGAPAFTKIWRSFASYTWPGRGRRDEEEEQEVMDSDEDEYEGQKDGRRAAPLSRFDDFWSLVEQAMSVPKNAKEAMEWRFPSWNAIFETSDQVHLTSPMFKQWPIIFSIASNNQLPLPSFSLFHSPDKLAYSLIITFVPPDDMGLRTRLERQLDALARVFEGRREIGQDGREREDEGDEDVDPMELENEEIELNVSGAEEARVEGREDLEAEFQERVVMMQRVLNMVGLRIRLIFHIFLIAPHHVFYSLFIIFILAFYRP</sequence>
<keyword evidence="4" id="KW-1185">Reference proteome</keyword>
<evidence type="ECO:0000256" key="2">
    <source>
        <dbReference type="SAM" id="Phobius"/>
    </source>
</evidence>
<dbReference type="EMBL" id="RBNI01017842">
    <property type="protein sequence ID" value="RUO98861.1"/>
    <property type="molecule type" value="Genomic_DNA"/>
</dbReference>
<evidence type="ECO:0000256" key="1">
    <source>
        <dbReference type="SAM" id="MobiDB-lite"/>
    </source>
</evidence>
<reference evidence="3 4" key="1">
    <citation type="journal article" date="2018" name="New Phytol.">
        <title>Phylogenomics of Endogonaceae and evolution of mycorrhizas within Mucoromycota.</title>
        <authorList>
            <person name="Chang Y."/>
            <person name="Desiro A."/>
            <person name="Na H."/>
            <person name="Sandor L."/>
            <person name="Lipzen A."/>
            <person name="Clum A."/>
            <person name="Barry K."/>
            <person name="Grigoriev I.V."/>
            <person name="Martin F.M."/>
            <person name="Stajich J.E."/>
            <person name="Smith M.E."/>
            <person name="Bonito G."/>
            <person name="Spatafora J.W."/>
        </authorList>
    </citation>
    <scope>NUCLEOTIDE SEQUENCE [LARGE SCALE GENOMIC DNA]</scope>
    <source>
        <strain evidence="3 4">GMNB39</strain>
    </source>
</reference>
<evidence type="ECO:0000313" key="4">
    <source>
        <dbReference type="Proteomes" id="UP000268093"/>
    </source>
</evidence>
<accession>A0A433A869</accession>
<proteinExistence type="predicted"/>
<keyword evidence="2" id="KW-0812">Transmembrane</keyword>
<feature type="compositionally biased region" description="Acidic residues" evidence="1">
    <location>
        <begin position="205"/>
        <end position="219"/>
    </location>
</feature>
<organism evidence="3 4">
    <name type="scientific">Jimgerdemannia flammicorona</name>
    <dbReference type="NCBI Taxonomy" id="994334"/>
    <lineage>
        <taxon>Eukaryota</taxon>
        <taxon>Fungi</taxon>
        <taxon>Fungi incertae sedis</taxon>
        <taxon>Mucoromycota</taxon>
        <taxon>Mucoromycotina</taxon>
        <taxon>Endogonomycetes</taxon>
        <taxon>Endogonales</taxon>
        <taxon>Endogonaceae</taxon>
        <taxon>Jimgerdemannia</taxon>
    </lineage>
</organism>
<dbReference type="AlphaFoldDB" id="A0A433A869"/>
<dbReference type="Proteomes" id="UP000268093">
    <property type="component" value="Unassembled WGS sequence"/>
</dbReference>
<feature type="region of interest" description="Disordered" evidence="1">
    <location>
        <begin position="198"/>
        <end position="226"/>
    </location>
</feature>
<comment type="caution">
    <text evidence="3">The sequence shown here is derived from an EMBL/GenBank/DDBJ whole genome shotgun (WGS) entry which is preliminary data.</text>
</comment>
<name>A0A433A869_9FUNG</name>
<feature type="transmembrane region" description="Helical" evidence="2">
    <location>
        <begin position="412"/>
        <end position="437"/>
    </location>
</feature>
<keyword evidence="2" id="KW-0472">Membrane</keyword>
<gene>
    <name evidence="3" type="ORF">BC936DRAFT_140766</name>
</gene>